<feature type="domain" description="Asparagine synthetase" evidence="3">
    <location>
        <begin position="31"/>
        <end position="142"/>
    </location>
</feature>
<dbReference type="PANTHER" id="PTHR11772:SF2">
    <property type="entry name" value="ASPARAGINE SYNTHETASE [GLUTAMINE-HYDROLYZING]"/>
    <property type="match status" value="1"/>
</dbReference>
<sequence>MISDFMGSENFSARLIGMLKDQDELIGDSAFALSGGIDSSLLFSVLGKGKHAYCVGVKGSQDFVYAEGLCITLKANLTKIYVENSDVIECYRIVKGIDPNISFLDLGFETVLAIILSRISEETLVTGQGADEIFYGYKKFSDGREENNKSSLDKLYKITLPRENKIAEYFGKKLITPYLENGIPEYFSTMDRKVHLGDGNNKLIIREAGRISGLPESIYTRGKKAAQYGTGIRKVQERLGLR</sequence>
<dbReference type="GO" id="GO:0006529">
    <property type="term" value="P:asparagine biosynthetic process"/>
    <property type="evidence" value="ECO:0007669"/>
    <property type="project" value="InterPro"/>
</dbReference>
<proteinExistence type="predicted"/>
<dbReference type="GO" id="GO:0004066">
    <property type="term" value="F:asparagine synthase (glutamine-hydrolyzing) activity"/>
    <property type="evidence" value="ECO:0007669"/>
    <property type="project" value="InterPro"/>
</dbReference>
<keyword evidence="1" id="KW-0547">Nucleotide-binding</keyword>
<dbReference type="AlphaFoldDB" id="A0A1N5VJQ4"/>
<dbReference type="Gene3D" id="3.40.50.620">
    <property type="entry name" value="HUPs"/>
    <property type="match status" value="1"/>
</dbReference>
<name>A0A1N5VJQ4_9ARCH</name>
<dbReference type="EMBL" id="LT671858">
    <property type="protein sequence ID" value="SIM73241.1"/>
    <property type="molecule type" value="Genomic_DNA"/>
</dbReference>
<dbReference type="GO" id="GO:0005524">
    <property type="term" value="F:ATP binding"/>
    <property type="evidence" value="ECO:0007669"/>
    <property type="project" value="UniProtKB-KW"/>
</dbReference>
<dbReference type="InterPro" id="IPR014729">
    <property type="entry name" value="Rossmann-like_a/b/a_fold"/>
</dbReference>
<dbReference type="GO" id="GO:0005829">
    <property type="term" value="C:cytosol"/>
    <property type="evidence" value="ECO:0007669"/>
    <property type="project" value="TreeGrafter"/>
</dbReference>
<dbReference type="CDD" id="cd01991">
    <property type="entry name" value="Asn_synthase_B_C"/>
    <property type="match status" value="1"/>
</dbReference>
<dbReference type="PANTHER" id="PTHR11772">
    <property type="entry name" value="ASPARAGINE SYNTHETASE"/>
    <property type="match status" value="1"/>
</dbReference>
<dbReference type="Proteomes" id="UP000195607">
    <property type="component" value="Chromosome I"/>
</dbReference>
<accession>A0A1N5VJQ4</accession>
<dbReference type="RefSeq" id="WP_148689953.1">
    <property type="nucleotide sequence ID" value="NZ_LT671858.1"/>
</dbReference>
<evidence type="ECO:0000256" key="1">
    <source>
        <dbReference type="ARBA" id="ARBA00022741"/>
    </source>
</evidence>
<dbReference type="Pfam" id="PF00733">
    <property type="entry name" value="Asn_synthase"/>
    <property type="match status" value="1"/>
</dbReference>
<dbReference type="InterPro" id="IPR050795">
    <property type="entry name" value="Asn_Synthetase"/>
</dbReference>
<reference evidence="4 5" key="1">
    <citation type="submission" date="2016-04" db="EMBL/GenBank/DDBJ databases">
        <authorList>
            <person name="Evans L.H."/>
            <person name="Alamgir A."/>
            <person name="Owens N."/>
            <person name="Weber N.D."/>
            <person name="Virtaneva K."/>
            <person name="Barbian K."/>
            <person name="Babar A."/>
            <person name="Rosenke K."/>
        </authorList>
    </citation>
    <scope>NUCLEOTIDE SEQUENCE [LARGE SCALE GENOMIC DNA]</scope>
    <source>
        <strain evidence="5">S5(T) (JCM 30642 \VKM B-2941)</strain>
    </source>
</reference>
<evidence type="ECO:0000313" key="4">
    <source>
        <dbReference type="EMBL" id="SIM73241.1"/>
    </source>
</evidence>
<dbReference type="GeneID" id="41588652"/>
<evidence type="ECO:0000313" key="5">
    <source>
        <dbReference type="Proteomes" id="UP000195607"/>
    </source>
</evidence>
<organism evidence="4 5">
    <name type="scientific">Cuniculiplasma divulgatum</name>
    <dbReference type="NCBI Taxonomy" id="1673428"/>
    <lineage>
        <taxon>Archaea</taxon>
        <taxon>Methanobacteriati</taxon>
        <taxon>Thermoplasmatota</taxon>
        <taxon>Thermoplasmata</taxon>
        <taxon>Thermoplasmatales</taxon>
        <taxon>Cuniculiplasmataceae</taxon>
        <taxon>Cuniculiplasma</taxon>
    </lineage>
</organism>
<dbReference type="InterPro" id="IPR001962">
    <property type="entry name" value="Asn_synthase"/>
</dbReference>
<gene>
    <name evidence="4" type="ORF">CSP5_1407</name>
</gene>
<protein>
    <submittedName>
        <fullName evidence="4">Asparagine synthase (Glutamine-hydrolyzing)</fullName>
    </submittedName>
</protein>
<evidence type="ECO:0000259" key="3">
    <source>
        <dbReference type="Pfam" id="PF00733"/>
    </source>
</evidence>
<keyword evidence="2" id="KW-0067">ATP-binding</keyword>
<dbReference type="SUPFAM" id="SSF52402">
    <property type="entry name" value="Adenine nucleotide alpha hydrolases-like"/>
    <property type="match status" value="1"/>
</dbReference>
<evidence type="ECO:0000256" key="2">
    <source>
        <dbReference type="ARBA" id="ARBA00022840"/>
    </source>
</evidence>